<dbReference type="InterPro" id="IPR048469">
    <property type="entry name" value="YchJ-like_M"/>
</dbReference>
<name>A0ABN2UYZ1_9MICC</name>
<dbReference type="Proteomes" id="UP001501461">
    <property type="component" value="Unassembled WGS sequence"/>
</dbReference>
<evidence type="ECO:0000313" key="2">
    <source>
        <dbReference type="EMBL" id="GAA2046024.1"/>
    </source>
</evidence>
<organism evidence="2 3">
    <name type="scientific">Yaniella flava</name>
    <dbReference type="NCBI Taxonomy" id="287930"/>
    <lineage>
        <taxon>Bacteria</taxon>
        <taxon>Bacillati</taxon>
        <taxon>Actinomycetota</taxon>
        <taxon>Actinomycetes</taxon>
        <taxon>Micrococcales</taxon>
        <taxon>Micrococcaceae</taxon>
        <taxon>Yaniella</taxon>
    </lineage>
</organism>
<sequence length="130" mass="14622">MVLEKQRCPCGTAETYQQCCGPYLTGDALPPTAEALMRSRYTAFVVQDSAYLAESWHSETRPDDVSAPTGVAWRRLRIRQTIDGGPSDDTGIVEFVAHLRTPDGARDFLHERSTFARERGRWVYVSGDIR</sequence>
<dbReference type="InterPro" id="IPR032710">
    <property type="entry name" value="NTF2-like_dom_sf"/>
</dbReference>
<gene>
    <name evidence="2" type="ORF">GCM10009720_28660</name>
</gene>
<dbReference type="Gene3D" id="3.10.450.50">
    <property type="match status" value="1"/>
</dbReference>
<comment type="caution">
    <text evidence="2">The sequence shown here is derived from an EMBL/GenBank/DDBJ whole genome shotgun (WGS) entry which is preliminary data.</text>
</comment>
<dbReference type="Pfam" id="PF17775">
    <property type="entry name" value="YchJ_M-like"/>
    <property type="match status" value="1"/>
</dbReference>
<keyword evidence="3" id="KW-1185">Reference proteome</keyword>
<dbReference type="InterPro" id="IPR004027">
    <property type="entry name" value="SEC_C_motif"/>
</dbReference>
<protein>
    <submittedName>
        <fullName evidence="2">YchJ family protein</fullName>
    </submittedName>
</protein>
<dbReference type="RefSeq" id="WP_343959988.1">
    <property type="nucleotide sequence ID" value="NZ_BAAAMN010000067.1"/>
</dbReference>
<reference evidence="2 3" key="1">
    <citation type="journal article" date="2019" name="Int. J. Syst. Evol. Microbiol.">
        <title>The Global Catalogue of Microorganisms (GCM) 10K type strain sequencing project: providing services to taxonomists for standard genome sequencing and annotation.</title>
        <authorList>
            <consortium name="The Broad Institute Genomics Platform"/>
            <consortium name="The Broad Institute Genome Sequencing Center for Infectious Disease"/>
            <person name="Wu L."/>
            <person name="Ma J."/>
        </authorList>
    </citation>
    <scope>NUCLEOTIDE SEQUENCE [LARGE SCALE GENOMIC DNA]</scope>
    <source>
        <strain evidence="2 3">JCM 13595</strain>
    </source>
</reference>
<accession>A0ABN2UYZ1</accession>
<evidence type="ECO:0000313" key="3">
    <source>
        <dbReference type="Proteomes" id="UP001501461"/>
    </source>
</evidence>
<dbReference type="SUPFAM" id="SSF54427">
    <property type="entry name" value="NTF2-like"/>
    <property type="match status" value="1"/>
</dbReference>
<dbReference type="Pfam" id="PF02810">
    <property type="entry name" value="SEC-C"/>
    <property type="match status" value="1"/>
</dbReference>
<feature type="domain" description="YchJ-like middle NTF2-like" evidence="1">
    <location>
        <begin position="32"/>
        <end position="127"/>
    </location>
</feature>
<proteinExistence type="predicted"/>
<dbReference type="EMBL" id="BAAAMN010000067">
    <property type="protein sequence ID" value="GAA2046024.1"/>
    <property type="molecule type" value="Genomic_DNA"/>
</dbReference>
<evidence type="ECO:0000259" key="1">
    <source>
        <dbReference type="Pfam" id="PF17775"/>
    </source>
</evidence>